<organism evidence="2 3">
    <name type="scientific">Onchocerca volvulus</name>
    <dbReference type="NCBI Taxonomy" id="6282"/>
    <lineage>
        <taxon>Eukaryota</taxon>
        <taxon>Metazoa</taxon>
        <taxon>Ecdysozoa</taxon>
        <taxon>Nematoda</taxon>
        <taxon>Chromadorea</taxon>
        <taxon>Rhabditida</taxon>
        <taxon>Spirurina</taxon>
        <taxon>Spiruromorpha</taxon>
        <taxon>Filarioidea</taxon>
        <taxon>Onchocercidae</taxon>
        <taxon>Onchocerca</taxon>
    </lineage>
</organism>
<feature type="region of interest" description="Disordered" evidence="1">
    <location>
        <begin position="122"/>
        <end position="147"/>
    </location>
</feature>
<reference evidence="2" key="2">
    <citation type="submission" date="2022-06" db="UniProtKB">
        <authorList>
            <consortium name="EnsemblMetazoa"/>
        </authorList>
    </citation>
    <scope>IDENTIFICATION</scope>
</reference>
<evidence type="ECO:0000313" key="3">
    <source>
        <dbReference type="Proteomes" id="UP000024404"/>
    </source>
</evidence>
<dbReference type="EnsemblMetazoa" id="OVOC965.1">
    <property type="protein sequence ID" value="OVOC965.1"/>
    <property type="gene ID" value="WBGene00237774"/>
</dbReference>
<proteinExistence type="predicted"/>
<keyword evidence="3" id="KW-1185">Reference proteome</keyword>
<reference evidence="3" key="1">
    <citation type="submission" date="2013-10" db="EMBL/GenBank/DDBJ databases">
        <title>Genome sequencing of Onchocerca volvulus.</title>
        <authorList>
            <person name="Cotton J."/>
            <person name="Tsai J."/>
            <person name="Stanley E."/>
            <person name="Tracey A."/>
            <person name="Holroyd N."/>
            <person name="Lustigman S."/>
            <person name="Berriman M."/>
        </authorList>
    </citation>
    <scope>NUCLEOTIDE SEQUENCE</scope>
</reference>
<accession>A0A8R1Y408</accession>
<sequence length="147" mass="17450">MCNFFFSFLFHQNFERKRKRVSANDVIDISFEEIDGSATGCTSVECYVRRYVTDAKLNKIAKEMILFFEVQRSADVVPHYYLLQRESETLEMLDSKAADKLQMRNIRKVCFIKSKMARYHRRVESTVQNQHRTQKQTTENETDRNAC</sequence>
<evidence type="ECO:0000313" key="2">
    <source>
        <dbReference type="EnsemblMetazoa" id="OVOC965.1"/>
    </source>
</evidence>
<dbReference type="Proteomes" id="UP000024404">
    <property type="component" value="Unassembled WGS sequence"/>
</dbReference>
<feature type="compositionally biased region" description="Polar residues" evidence="1">
    <location>
        <begin position="125"/>
        <end position="139"/>
    </location>
</feature>
<name>A0A8R1Y408_ONCVO</name>
<dbReference type="EMBL" id="CMVM020000023">
    <property type="status" value="NOT_ANNOTATED_CDS"/>
    <property type="molecule type" value="Genomic_DNA"/>
</dbReference>
<dbReference type="AlphaFoldDB" id="A0A8R1Y408"/>
<protein>
    <submittedName>
        <fullName evidence="2">Uncharacterized protein</fullName>
    </submittedName>
</protein>
<evidence type="ECO:0000256" key="1">
    <source>
        <dbReference type="SAM" id="MobiDB-lite"/>
    </source>
</evidence>